<protein>
    <submittedName>
        <fullName evidence="1">Uncharacterized protein</fullName>
    </submittedName>
</protein>
<evidence type="ECO:0000313" key="2">
    <source>
        <dbReference type="Proteomes" id="UP000321337"/>
    </source>
</evidence>
<name>A0A512LC06_9PROT</name>
<dbReference type="OrthoDB" id="9096507at2"/>
<sequence>MIYIVEIPHQKRPHAWFAFSREDFVLKVRATHGSKVDQAGSANEFDACVAALAHDLKDYRVHLSDELAIGALQSDPLYDKYDGFYAHMALREQLVAMDTLEDDL</sequence>
<dbReference type="EMBL" id="BKAD01000043">
    <property type="protein sequence ID" value="GEP32017.1"/>
    <property type="molecule type" value="Genomic_DNA"/>
</dbReference>
<proteinExistence type="predicted"/>
<dbReference type="Proteomes" id="UP000321337">
    <property type="component" value="Unassembled WGS sequence"/>
</dbReference>
<dbReference type="AlphaFoldDB" id="A0A512LC06"/>
<gene>
    <name evidence="1" type="ORF">TPL01_31550</name>
</gene>
<dbReference type="RefSeq" id="WP_147074956.1">
    <property type="nucleotide sequence ID" value="NZ_AP021884.1"/>
</dbReference>
<keyword evidence="2" id="KW-1185">Reference proteome</keyword>
<organism evidence="1 2">
    <name type="scientific">Sulfuriferula plumbiphila</name>
    <dbReference type="NCBI Taxonomy" id="171865"/>
    <lineage>
        <taxon>Bacteria</taxon>
        <taxon>Pseudomonadati</taxon>
        <taxon>Pseudomonadota</taxon>
        <taxon>Betaproteobacteria</taxon>
        <taxon>Nitrosomonadales</taxon>
        <taxon>Sulfuricellaceae</taxon>
        <taxon>Sulfuriferula</taxon>
    </lineage>
</organism>
<comment type="caution">
    <text evidence="1">The sequence shown here is derived from an EMBL/GenBank/DDBJ whole genome shotgun (WGS) entry which is preliminary data.</text>
</comment>
<evidence type="ECO:0000313" key="1">
    <source>
        <dbReference type="EMBL" id="GEP32017.1"/>
    </source>
</evidence>
<reference evidence="1 2" key="1">
    <citation type="submission" date="2019-07" db="EMBL/GenBank/DDBJ databases">
        <title>Whole genome shotgun sequence of Thiobacillus plumbophilus NBRC 107929.</title>
        <authorList>
            <person name="Hosoyama A."/>
            <person name="Uohara A."/>
            <person name="Ohji S."/>
            <person name="Ichikawa N."/>
        </authorList>
    </citation>
    <scope>NUCLEOTIDE SEQUENCE [LARGE SCALE GENOMIC DNA]</scope>
    <source>
        <strain evidence="1 2">NBRC 107929</strain>
    </source>
</reference>
<accession>A0A512LC06</accession>